<protein>
    <submittedName>
        <fullName evidence="1">Uncharacterized protein</fullName>
    </submittedName>
</protein>
<comment type="caution">
    <text evidence="1">The sequence shown here is derived from an EMBL/GenBank/DDBJ whole genome shotgun (WGS) entry which is preliminary data.</text>
</comment>
<sequence>MTAQELYVDSFCQALAVSSYSVLRLERINLPWNCSDRSTSFASTMSRDFLSRLARPFKRHTHAANSPAFKPLYLAVCFAQNDSNNKMSVRMSLPMSKVLAYA</sequence>
<geneLocation type="mitochondrion" evidence="1"/>
<proteinExistence type="predicted"/>
<accession>A0A101M0C6</accession>
<keyword evidence="1" id="KW-0496">Mitochondrion</keyword>
<name>A0A101M0C6_PICGL</name>
<organism evidence="1">
    <name type="scientific">Picea glauca</name>
    <name type="common">White spruce</name>
    <name type="synonym">Pinus glauca</name>
    <dbReference type="NCBI Taxonomy" id="3330"/>
    <lineage>
        <taxon>Eukaryota</taxon>
        <taxon>Viridiplantae</taxon>
        <taxon>Streptophyta</taxon>
        <taxon>Embryophyta</taxon>
        <taxon>Tracheophyta</taxon>
        <taxon>Spermatophyta</taxon>
        <taxon>Pinopsida</taxon>
        <taxon>Pinidae</taxon>
        <taxon>Conifers I</taxon>
        <taxon>Pinales</taxon>
        <taxon>Pinaceae</taxon>
        <taxon>Picea</taxon>
    </lineage>
</organism>
<dbReference type="AlphaFoldDB" id="A0A101M0C6"/>
<reference evidence="1" key="1">
    <citation type="journal article" date="2015" name="Genome Biol. Evol.">
        <title>Organellar Genomes of White Spruce (Picea glauca): Assembly and Annotation.</title>
        <authorList>
            <person name="Jackman S.D."/>
            <person name="Warren R.L."/>
            <person name="Gibb E.A."/>
            <person name="Vandervalk B.P."/>
            <person name="Mohamadi H."/>
            <person name="Chu J."/>
            <person name="Raymond A."/>
            <person name="Pleasance S."/>
            <person name="Coope R."/>
            <person name="Wildung M.R."/>
            <person name="Ritland C.E."/>
            <person name="Bousquet J."/>
            <person name="Jones S.J."/>
            <person name="Bohlmann J."/>
            <person name="Birol I."/>
        </authorList>
    </citation>
    <scope>NUCLEOTIDE SEQUENCE [LARGE SCALE GENOMIC DNA]</scope>
    <source>
        <tissue evidence="1">Flushing bud</tissue>
    </source>
</reference>
<gene>
    <name evidence="1" type="ORF">ABT39_MTgene4585</name>
</gene>
<dbReference type="EMBL" id="LKAM01000005">
    <property type="protein sequence ID" value="KUM48570.1"/>
    <property type="molecule type" value="Genomic_DNA"/>
</dbReference>
<evidence type="ECO:0000313" key="1">
    <source>
        <dbReference type="EMBL" id="KUM48570.1"/>
    </source>
</evidence>